<protein>
    <submittedName>
        <fullName evidence="1">Secreted protein</fullName>
    </submittedName>
</protein>
<dbReference type="EMBL" id="AM746676">
    <property type="protein sequence ID" value="CAN97920.1"/>
    <property type="molecule type" value="Genomic_DNA"/>
</dbReference>
<evidence type="ECO:0000313" key="2">
    <source>
        <dbReference type="Proteomes" id="UP000002139"/>
    </source>
</evidence>
<dbReference type="HOGENOM" id="CLU_959430_0_0_7"/>
<organism evidence="1 2">
    <name type="scientific">Sorangium cellulosum (strain So ce56)</name>
    <name type="common">Polyangium cellulosum (strain So ce56)</name>
    <dbReference type="NCBI Taxonomy" id="448385"/>
    <lineage>
        <taxon>Bacteria</taxon>
        <taxon>Pseudomonadati</taxon>
        <taxon>Myxococcota</taxon>
        <taxon>Polyangia</taxon>
        <taxon>Polyangiales</taxon>
        <taxon>Polyangiaceae</taxon>
        <taxon>Sorangium</taxon>
    </lineage>
</organism>
<dbReference type="KEGG" id="scl:sce7751"/>
<reference evidence="1 2" key="1">
    <citation type="journal article" date="2007" name="Nat. Biotechnol.">
        <title>Complete genome sequence of the myxobacterium Sorangium cellulosum.</title>
        <authorList>
            <person name="Schneiker S."/>
            <person name="Perlova O."/>
            <person name="Kaiser O."/>
            <person name="Gerth K."/>
            <person name="Alici A."/>
            <person name="Altmeyer M.O."/>
            <person name="Bartels D."/>
            <person name="Bekel T."/>
            <person name="Beyer S."/>
            <person name="Bode E."/>
            <person name="Bode H.B."/>
            <person name="Bolten C.J."/>
            <person name="Choudhuri J.V."/>
            <person name="Doss S."/>
            <person name="Elnakady Y.A."/>
            <person name="Frank B."/>
            <person name="Gaigalat L."/>
            <person name="Goesmann A."/>
            <person name="Groeger C."/>
            <person name="Gross F."/>
            <person name="Jelsbak L."/>
            <person name="Jelsbak L."/>
            <person name="Kalinowski J."/>
            <person name="Kegler C."/>
            <person name="Knauber T."/>
            <person name="Konietzny S."/>
            <person name="Kopp M."/>
            <person name="Krause L."/>
            <person name="Krug D."/>
            <person name="Linke B."/>
            <person name="Mahmud T."/>
            <person name="Martinez-Arias R."/>
            <person name="McHardy A.C."/>
            <person name="Merai M."/>
            <person name="Meyer F."/>
            <person name="Mormann S."/>
            <person name="Munoz-Dorado J."/>
            <person name="Perez J."/>
            <person name="Pradella S."/>
            <person name="Rachid S."/>
            <person name="Raddatz G."/>
            <person name="Rosenau F."/>
            <person name="Rueckert C."/>
            <person name="Sasse F."/>
            <person name="Scharfe M."/>
            <person name="Schuster S.C."/>
            <person name="Suen G."/>
            <person name="Treuner-Lange A."/>
            <person name="Velicer G.J."/>
            <person name="Vorholter F.-J."/>
            <person name="Weissman K.J."/>
            <person name="Welch R.D."/>
            <person name="Wenzel S.C."/>
            <person name="Whitworth D.E."/>
            <person name="Wilhelm S."/>
            <person name="Wittmann C."/>
            <person name="Bloecker H."/>
            <person name="Puehler A."/>
            <person name="Mueller R."/>
        </authorList>
    </citation>
    <scope>NUCLEOTIDE SEQUENCE [LARGE SCALE GENOMIC DNA]</scope>
    <source>
        <strain evidence="2">So ce56</strain>
    </source>
</reference>
<dbReference type="Proteomes" id="UP000002139">
    <property type="component" value="Chromosome"/>
</dbReference>
<dbReference type="STRING" id="448385.sce7751"/>
<dbReference type="AlphaFoldDB" id="A9FAM8"/>
<proteinExistence type="predicted"/>
<gene>
    <name evidence="1" type="ordered locus">sce7751</name>
</gene>
<accession>A9FAM8</accession>
<dbReference type="PROSITE" id="PS51257">
    <property type="entry name" value="PROKAR_LIPOPROTEIN"/>
    <property type="match status" value="1"/>
</dbReference>
<sequence>MRRPMLLLVSATALLACQDEWYVPLLPPPADSGPVLWMWVGPEDDAPPCIDGQPPKWEGWMAEAPEGLPDTCQACECGPAACELPSRVMANAMTCAGGGTSIALDAGAGWDGTCAALPSPVQPDDFASVVYEPPTLSPCTPSATPEPPPVPARFVRVCAGNTAQAPPGFIPCMQASSEGTCRRGLTRHEFFEQLIDNRACAPCECGPPAGGRCVADVGLYGDSACSDRMDAGLAVGLGEMPCADVTSPLPLSAIRATLAEEEPGACSPSVAAVLGTLERREPHVVCSYSEIWWDTP</sequence>
<name>A9FAM8_SORC5</name>
<evidence type="ECO:0000313" key="1">
    <source>
        <dbReference type="EMBL" id="CAN97920.1"/>
    </source>
</evidence>
<keyword evidence="2" id="KW-1185">Reference proteome</keyword>